<evidence type="ECO:0000313" key="2">
    <source>
        <dbReference type="Proteomes" id="UP000064893"/>
    </source>
</evidence>
<dbReference type="Proteomes" id="UP000064893">
    <property type="component" value="Chromosome"/>
</dbReference>
<proteinExistence type="predicted"/>
<accession>A0A0S2HVN2</accession>
<sequence>MFNLKSFGISVNRLKIMENVNEMILFVKDFFDRSGIKYTITINEKNEITVNPR</sequence>
<reference evidence="1 2" key="1">
    <citation type="submission" date="2015-11" db="EMBL/GenBank/DDBJ databases">
        <title>Description and complete genome sequence of a novel strain predominating in hypersaline microbial mats and representing a new family of the Bacteriodetes phylum.</title>
        <authorList>
            <person name="Spring S."/>
            <person name="Bunk B."/>
            <person name="Sproer C."/>
            <person name="Klenk H.-P."/>
        </authorList>
    </citation>
    <scope>NUCLEOTIDE SEQUENCE [LARGE SCALE GENOMIC DNA]</scope>
    <source>
        <strain evidence="1 2">L21-Spi-D4</strain>
    </source>
</reference>
<gene>
    <name evidence="1" type="ORF">L21SP5_00419</name>
</gene>
<dbReference type="EMBL" id="CP013118">
    <property type="protein sequence ID" value="ALO14098.1"/>
    <property type="molecule type" value="Genomic_DNA"/>
</dbReference>
<dbReference type="KEGG" id="blq:L21SP5_00419"/>
<organism evidence="1 2">
    <name type="scientific">Salinivirga cyanobacteriivorans</name>
    <dbReference type="NCBI Taxonomy" id="1307839"/>
    <lineage>
        <taxon>Bacteria</taxon>
        <taxon>Pseudomonadati</taxon>
        <taxon>Bacteroidota</taxon>
        <taxon>Bacteroidia</taxon>
        <taxon>Bacteroidales</taxon>
        <taxon>Salinivirgaceae</taxon>
        <taxon>Salinivirga</taxon>
    </lineage>
</organism>
<dbReference type="AlphaFoldDB" id="A0A0S2HVN2"/>
<keyword evidence="2" id="KW-1185">Reference proteome</keyword>
<name>A0A0S2HVN2_9BACT</name>
<protein>
    <submittedName>
        <fullName evidence="1">Uncharacterized protein</fullName>
    </submittedName>
</protein>
<evidence type="ECO:0000313" key="1">
    <source>
        <dbReference type="EMBL" id="ALO14098.1"/>
    </source>
</evidence>